<feature type="signal peptide" evidence="1">
    <location>
        <begin position="1"/>
        <end position="19"/>
    </location>
</feature>
<dbReference type="EMBL" id="JBDODL010001510">
    <property type="protein sequence ID" value="MES1921584.1"/>
    <property type="molecule type" value="Genomic_DNA"/>
</dbReference>
<gene>
    <name evidence="2" type="ORF">MHBO_003116</name>
</gene>
<accession>A0ABV2AQ40</accession>
<evidence type="ECO:0000313" key="3">
    <source>
        <dbReference type="Proteomes" id="UP001439008"/>
    </source>
</evidence>
<proteinExistence type="predicted"/>
<sequence>MVYILILATFLFQKSFVNCECNGDLQLITYNCLYKIANGSRLLRVDLKMAGINRLVFVVKGSCYGILDQRYDSLIGQIKGPQANIYHCYLKTKNTNKDALAIITKENIVLIGGG</sequence>
<feature type="chain" id="PRO_5046632238" evidence="1">
    <location>
        <begin position="20"/>
        <end position="114"/>
    </location>
</feature>
<keyword evidence="3" id="KW-1185">Reference proteome</keyword>
<evidence type="ECO:0000256" key="1">
    <source>
        <dbReference type="SAM" id="SignalP"/>
    </source>
</evidence>
<comment type="caution">
    <text evidence="2">The sequence shown here is derived from an EMBL/GenBank/DDBJ whole genome shotgun (WGS) entry which is preliminary data.</text>
</comment>
<name>A0ABV2AQ40_9EUKA</name>
<protein>
    <submittedName>
        <fullName evidence="2">Uncharacterized protein</fullName>
    </submittedName>
</protein>
<reference evidence="2 3" key="1">
    <citation type="journal article" date="2024" name="BMC Biol.">
        <title>Comparative genomics of Ascetosporea gives new insight into the evolutionary basis for animal parasitism in Rhizaria.</title>
        <authorList>
            <person name="Hiltunen Thoren M."/>
            <person name="Onut-Brannstrom I."/>
            <person name="Alfjorden A."/>
            <person name="Peckova H."/>
            <person name="Swords F."/>
            <person name="Hooper C."/>
            <person name="Holzer A.S."/>
            <person name="Bass D."/>
            <person name="Burki F."/>
        </authorList>
    </citation>
    <scope>NUCLEOTIDE SEQUENCE [LARGE SCALE GENOMIC DNA]</scope>
    <source>
        <strain evidence="2">20-A016</strain>
    </source>
</reference>
<evidence type="ECO:0000313" key="2">
    <source>
        <dbReference type="EMBL" id="MES1921584.1"/>
    </source>
</evidence>
<dbReference type="Proteomes" id="UP001439008">
    <property type="component" value="Unassembled WGS sequence"/>
</dbReference>
<organism evidence="2 3">
    <name type="scientific">Bonamia ostreae</name>
    <dbReference type="NCBI Taxonomy" id="126728"/>
    <lineage>
        <taxon>Eukaryota</taxon>
        <taxon>Sar</taxon>
        <taxon>Rhizaria</taxon>
        <taxon>Endomyxa</taxon>
        <taxon>Ascetosporea</taxon>
        <taxon>Haplosporida</taxon>
        <taxon>Bonamia</taxon>
    </lineage>
</organism>
<keyword evidence="1" id="KW-0732">Signal</keyword>